<gene>
    <name evidence="1" type="primary">Dper\GL19815</name>
    <name evidence="1" type="ORF">Dper_GL19815</name>
</gene>
<dbReference type="EMBL" id="CH479197">
    <property type="protein sequence ID" value="EDW27804.1"/>
    <property type="molecule type" value="Genomic_DNA"/>
</dbReference>
<reference evidence="1 2" key="1">
    <citation type="journal article" date="2007" name="Nature">
        <title>Evolution of genes and genomes on the Drosophila phylogeny.</title>
        <authorList>
            <consortium name="Drosophila 12 Genomes Consortium"/>
            <person name="Clark A.G."/>
            <person name="Eisen M.B."/>
            <person name="Smith D.R."/>
            <person name="Bergman C.M."/>
            <person name="Oliver B."/>
            <person name="Markow T.A."/>
            <person name="Kaufman T.C."/>
            <person name="Kellis M."/>
            <person name="Gelbart W."/>
            <person name="Iyer V.N."/>
            <person name="Pollard D.A."/>
            <person name="Sackton T.B."/>
            <person name="Larracuente A.M."/>
            <person name="Singh N.D."/>
            <person name="Abad J.P."/>
            <person name="Abt D.N."/>
            <person name="Adryan B."/>
            <person name="Aguade M."/>
            <person name="Akashi H."/>
            <person name="Anderson W.W."/>
            <person name="Aquadro C.F."/>
            <person name="Ardell D.H."/>
            <person name="Arguello R."/>
            <person name="Artieri C.G."/>
            <person name="Barbash D.A."/>
            <person name="Barker D."/>
            <person name="Barsanti P."/>
            <person name="Batterham P."/>
            <person name="Batzoglou S."/>
            <person name="Begun D."/>
            <person name="Bhutkar A."/>
            <person name="Blanco E."/>
            <person name="Bosak S.A."/>
            <person name="Bradley R.K."/>
            <person name="Brand A.D."/>
            <person name="Brent M.R."/>
            <person name="Brooks A.N."/>
            <person name="Brown R.H."/>
            <person name="Butlin R.K."/>
            <person name="Caggese C."/>
            <person name="Calvi B.R."/>
            <person name="Bernardo de Carvalho A."/>
            <person name="Caspi A."/>
            <person name="Castrezana S."/>
            <person name="Celniker S.E."/>
            <person name="Chang J.L."/>
            <person name="Chapple C."/>
            <person name="Chatterji S."/>
            <person name="Chinwalla A."/>
            <person name="Civetta A."/>
            <person name="Clifton S.W."/>
            <person name="Comeron J.M."/>
            <person name="Costello J.C."/>
            <person name="Coyne J.A."/>
            <person name="Daub J."/>
            <person name="David R.G."/>
            <person name="Delcher A.L."/>
            <person name="Delehaunty K."/>
            <person name="Do C.B."/>
            <person name="Ebling H."/>
            <person name="Edwards K."/>
            <person name="Eickbush T."/>
            <person name="Evans J.D."/>
            <person name="Filipski A."/>
            <person name="Findeiss S."/>
            <person name="Freyhult E."/>
            <person name="Fulton L."/>
            <person name="Fulton R."/>
            <person name="Garcia A.C."/>
            <person name="Gardiner A."/>
            <person name="Garfield D.A."/>
            <person name="Garvin B.E."/>
            <person name="Gibson G."/>
            <person name="Gilbert D."/>
            <person name="Gnerre S."/>
            <person name="Godfrey J."/>
            <person name="Good R."/>
            <person name="Gotea V."/>
            <person name="Gravely B."/>
            <person name="Greenberg A.J."/>
            <person name="Griffiths-Jones S."/>
            <person name="Gross S."/>
            <person name="Guigo R."/>
            <person name="Gustafson E.A."/>
            <person name="Haerty W."/>
            <person name="Hahn M.W."/>
            <person name="Halligan D.L."/>
            <person name="Halpern A.L."/>
            <person name="Halter G.M."/>
            <person name="Han M.V."/>
            <person name="Heger A."/>
            <person name="Hillier L."/>
            <person name="Hinrichs A.S."/>
            <person name="Holmes I."/>
            <person name="Hoskins R.A."/>
            <person name="Hubisz M.J."/>
            <person name="Hultmark D."/>
            <person name="Huntley M.A."/>
            <person name="Jaffe D.B."/>
            <person name="Jagadeeshan S."/>
            <person name="Jeck W.R."/>
            <person name="Johnson J."/>
            <person name="Jones C.D."/>
            <person name="Jordan W.C."/>
            <person name="Karpen G.H."/>
            <person name="Kataoka E."/>
            <person name="Keightley P.D."/>
            <person name="Kheradpour P."/>
            <person name="Kirkness E.F."/>
            <person name="Koerich L.B."/>
            <person name="Kristiansen K."/>
            <person name="Kudrna D."/>
            <person name="Kulathinal R.J."/>
            <person name="Kumar S."/>
            <person name="Kwok R."/>
            <person name="Lander E."/>
            <person name="Langley C.H."/>
            <person name="Lapoint R."/>
            <person name="Lazzaro B.P."/>
            <person name="Lee S.J."/>
            <person name="Levesque L."/>
            <person name="Li R."/>
            <person name="Lin C.F."/>
            <person name="Lin M.F."/>
            <person name="Lindblad-Toh K."/>
            <person name="Llopart A."/>
            <person name="Long M."/>
            <person name="Low L."/>
            <person name="Lozovsky E."/>
            <person name="Lu J."/>
            <person name="Luo M."/>
            <person name="Machado C.A."/>
            <person name="Makalowski W."/>
            <person name="Marzo M."/>
            <person name="Matsuda M."/>
            <person name="Matzkin L."/>
            <person name="McAllister B."/>
            <person name="McBride C.S."/>
            <person name="McKernan B."/>
            <person name="McKernan K."/>
            <person name="Mendez-Lago M."/>
            <person name="Minx P."/>
            <person name="Mollenhauer M.U."/>
            <person name="Montooth K."/>
            <person name="Mount S.M."/>
            <person name="Mu X."/>
            <person name="Myers E."/>
            <person name="Negre B."/>
            <person name="Newfeld S."/>
            <person name="Nielsen R."/>
            <person name="Noor M.A."/>
            <person name="O'Grady P."/>
            <person name="Pachter L."/>
            <person name="Papaceit M."/>
            <person name="Parisi M.J."/>
            <person name="Parisi M."/>
            <person name="Parts L."/>
            <person name="Pedersen J.S."/>
            <person name="Pesole G."/>
            <person name="Phillippy A.M."/>
            <person name="Ponting C.P."/>
            <person name="Pop M."/>
            <person name="Porcelli D."/>
            <person name="Powell J.R."/>
            <person name="Prohaska S."/>
            <person name="Pruitt K."/>
            <person name="Puig M."/>
            <person name="Quesneville H."/>
            <person name="Ram K.R."/>
            <person name="Rand D."/>
            <person name="Rasmussen M.D."/>
            <person name="Reed L.K."/>
            <person name="Reenan R."/>
            <person name="Reily A."/>
            <person name="Remington K.A."/>
            <person name="Rieger T.T."/>
            <person name="Ritchie M.G."/>
            <person name="Robin C."/>
            <person name="Rogers Y.H."/>
            <person name="Rohde C."/>
            <person name="Rozas J."/>
            <person name="Rubenfield M.J."/>
            <person name="Ruiz A."/>
            <person name="Russo S."/>
            <person name="Salzberg S.L."/>
            <person name="Sanchez-Gracia A."/>
            <person name="Saranga D.J."/>
            <person name="Sato H."/>
            <person name="Schaeffer S.W."/>
            <person name="Schatz M.C."/>
            <person name="Schlenke T."/>
            <person name="Schwartz R."/>
            <person name="Segarra C."/>
            <person name="Singh R.S."/>
            <person name="Sirot L."/>
            <person name="Sirota M."/>
            <person name="Sisneros N.B."/>
            <person name="Smith C.D."/>
            <person name="Smith T.F."/>
            <person name="Spieth J."/>
            <person name="Stage D.E."/>
            <person name="Stark A."/>
            <person name="Stephan W."/>
            <person name="Strausberg R.L."/>
            <person name="Strempel S."/>
            <person name="Sturgill D."/>
            <person name="Sutton G."/>
            <person name="Sutton G.G."/>
            <person name="Tao W."/>
            <person name="Teichmann S."/>
            <person name="Tobari Y.N."/>
            <person name="Tomimura Y."/>
            <person name="Tsolas J.M."/>
            <person name="Valente V.L."/>
            <person name="Venter E."/>
            <person name="Venter J.C."/>
            <person name="Vicario S."/>
            <person name="Vieira F.G."/>
            <person name="Vilella A.J."/>
            <person name="Villasante A."/>
            <person name="Walenz B."/>
            <person name="Wang J."/>
            <person name="Wasserman M."/>
            <person name="Watts T."/>
            <person name="Wilson D."/>
            <person name="Wilson R.K."/>
            <person name="Wing R.A."/>
            <person name="Wolfner M.F."/>
            <person name="Wong A."/>
            <person name="Wong G.K."/>
            <person name="Wu C.I."/>
            <person name="Wu G."/>
            <person name="Yamamoto D."/>
            <person name="Yang H.P."/>
            <person name="Yang S.P."/>
            <person name="Yorke J.A."/>
            <person name="Yoshida K."/>
            <person name="Zdobnov E."/>
            <person name="Zhang P."/>
            <person name="Zhang Y."/>
            <person name="Zimin A.V."/>
            <person name="Baldwin J."/>
            <person name="Abdouelleil A."/>
            <person name="Abdulkadir J."/>
            <person name="Abebe A."/>
            <person name="Abera B."/>
            <person name="Abreu J."/>
            <person name="Acer S.C."/>
            <person name="Aftuck L."/>
            <person name="Alexander A."/>
            <person name="An P."/>
            <person name="Anderson E."/>
            <person name="Anderson S."/>
            <person name="Arachi H."/>
            <person name="Azer M."/>
            <person name="Bachantsang P."/>
            <person name="Barry A."/>
            <person name="Bayul T."/>
            <person name="Berlin A."/>
            <person name="Bessette D."/>
            <person name="Bloom T."/>
            <person name="Blye J."/>
            <person name="Boguslavskiy L."/>
            <person name="Bonnet C."/>
            <person name="Boukhgalter B."/>
            <person name="Bourzgui I."/>
            <person name="Brown A."/>
            <person name="Cahill P."/>
            <person name="Channer S."/>
            <person name="Cheshatsang Y."/>
            <person name="Chuda L."/>
            <person name="Citroen M."/>
            <person name="Collymore A."/>
            <person name="Cooke P."/>
            <person name="Costello M."/>
            <person name="D'Aco K."/>
            <person name="Daza R."/>
            <person name="De Haan G."/>
            <person name="DeGray S."/>
            <person name="DeMaso C."/>
            <person name="Dhargay N."/>
            <person name="Dooley K."/>
            <person name="Dooley E."/>
            <person name="Doricent M."/>
            <person name="Dorje P."/>
            <person name="Dorjee K."/>
            <person name="Dupes A."/>
            <person name="Elong R."/>
            <person name="Falk J."/>
            <person name="Farina A."/>
            <person name="Faro S."/>
            <person name="Ferguson D."/>
            <person name="Fisher S."/>
            <person name="Foley C.D."/>
            <person name="Franke A."/>
            <person name="Friedrich D."/>
            <person name="Gadbois L."/>
            <person name="Gearin G."/>
            <person name="Gearin C.R."/>
            <person name="Giannoukos G."/>
            <person name="Goode T."/>
            <person name="Graham J."/>
            <person name="Grandbois E."/>
            <person name="Grewal S."/>
            <person name="Gyaltsen K."/>
            <person name="Hafez N."/>
            <person name="Hagos B."/>
            <person name="Hall J."/>
            <person name="Henson C."/>
            <person name="Hollinger A."/>
            <person name="Honan T."/>
            <person name="Huard M.D."/>
            <person name="Hughes L."/>
            <person name="Hurhula B."/>
            <person name="Husby M.E."/>
            <person name="Kamat A."/>
            <person name="Kanga B."/>
            <person name="Kashin S."/>
            <person name="Khazanovich D."/>
            <person name="Kisner P."/>
            <person name="Lance K."/>
            <person name="Lara M."/>
            <person name="Lee W."/>
            <person name="Lennon N."/>
            <person name="Letendre F."/>
            <person name="LeVine R."/>
            <person name="Lipovsky A."/>
            <person name="Liu X."/>
            <person name="Liu J."/>
            <person name="Liu S."/>
            <person name="Lokyitsang T."/>
            <person name="Lokyitsang Y."/>
            <person name="Lubonja R."/>
            <person name="Lui A."/>
            <person name="MacDonald P."/>
            <person name="Magnisalis V."/>
            <person name="Maru K."/>
            <person name="Matthews C."/>
            <person name="McCusker W."/>
            <person name="McDonough S."/>
            <person name="Mehta T."/>
            <person name="Meldrim J."/>
            <person name="Meneus L."/>
            <person name="Mihai O."/>
            <person name="Mihalev A."/>
            <person name="Mihova T."/>
            <person name="Mittelman R."/>
            <person name="Mlenga V."/>
            <person name="Montmayeur A."/>
            <person name="Mulrain L."/>
            <person name="Navidi A."/>
            <person name="Naylor J."/>
            <person name="Negash T."/>
            <person name="Nguyen T."/>
            <person name="Nguyen N."/>
            <person name="Nicol R."/>
            <person name="Norbu C."/>
            <person name="Norbu N."/>
            <person name="Novod N."/>
            <person name="O'Neill B."/>
            <person name="Osman S."/>
            <person name="Markiewicz E."/>
            <person name="Oyono O.L."/>
            <person name="Patti C."/>
            <person name="Phunkhang P."/>
            <person name="Pierre F."/>
            <person name="Priest M."/>
            <person name="Raghuraman S."/>
            <person name="Rege F."/>
            <person name="Reyes R."/>
            <person name="Rise C."/>
            <person name="Rogov P."/>
            <person name="Ross K."/>
            <person name="Ryan E."/>
            <person name="Settipalli S."/>
            <person name="Shea T."/>
            <person name="Sherpa N."/>
            <person name="Shi L."/>
            <person name="Shih D."/>
            <person name="Sparrow T."/>
            <person name="Spaulding J."/>
            <person name="Stalker J."/>
            <person name="Stange-Thomann N."/>
            <person name="Stavropoulos S."/>
            <person name="Stone C."/>
            <person name="Strader C."/>
            <person name="Tesfaye S."/>
            <person name="Thomson T."/>
            <person name="Thoulutsang Y."/>
            <person name="Thoulutsang D."/>
            <person name="Topham K."/>
            <person name="Topping I."/>
            <person name="Tsamla T."/>
            <person name="Vassiliev H."/>
            <person name="Vo A."/>
            <person name="Wangchuk T."/>
            <person name="Wangdi T."/>
            <person name="Weiand M."/>
            <person name="Wilkinson J."/>
            <person name="Wilson A."/>
            <person name="Yadav S."/>
            <person name="Young G."/>
            <person name="Yu Q."/>
            <person name="Zembek L."/>
            <person name="Zhong D."/>
            <person name="Zimmer A."/>
            <person name="Zwirko Z."/>
            <person name="Jaffe D.B."/>
            <person name="Alvarez P."/>
            <person name="Brockman W."/>
            <person name="Butler J."/>
            <person name="Chin C."/>
            <person name="Gnerre S."/>
            <person name="Grabherr M."/>
            <person name="Kleber M."/>
            <person name="Mauceli E."/>
            <person name="MacCallum I."/>
        </authorList>
    </citation>
    <scope>NUCLEOTIDE SEQUENCE [LARGE SCALE GENOMIC DNA]</scope>
    <source>
        <strain evidence="2">MSH-3 / Tucson 14011-0111.49</strain>
    </source>
</reference>
<dbReference type="HOGENOM" id="CLU_3070912_0_0_1"/>
<evidence type="ECO:0000313" key="1">
    <source>
        <dbReference type="EMBL" id="EDW27804.1"/>
    </source>
</evidence>
<accession>B4GYE8</accession>
<name>B4GYE8_DROPE</name>
<proteinExistence type="predicted"/>
<dbReference type="Proteomes" id="UP000008744">
    <property type="component" value="Unassembled WGS sequence"/>
</dbReference>
<sequence>MGLGLGLSLSLDGKSLRFDKQIQMVEGKAGNPYQEATLQCTILLIAAHSQSPH</sequence>
<evidence type="ECO:0000313" key="2">
    <source>
        <dbReference type="Proteomes" id="UP000008744"/>
    </source>
</evidence>
<dbReference type="AlphaFoldDB" id="B4GYE8"/>
<organism evidence="2">
    <name type="scientific">Drosophila persimilis</name>
    <name type="common">Fruit fly</name>
    <dbReference type="NCBI Taxonomy" id="7234"/>
    <lineage>
        <taxon>Eukaryota</taxon>
        <taxon>Metazoa</taxon>
        <taxon>Ecdysozoa</taxon>
        <taxon>Arthropoda</taxon>
        <taxon>Hexapoda</taxon>
        <taxon>Insecta</taxon>
        <taxon>Pterygota</taxon>
        <taxon>Neoptera</taxon>
        <taxon>Endopterygota</taxon>
        <taxon>Diptera</taxon>
        <taxon>Brachycera</taxon>
        <taxon>Muscomorpha</taxon>
        <taxon>Ephydroidea</taxon>
        <taxon>Drosophilidae</taxon>
        <taxon>Drosophila</taxon>
        <taxon>Sophophora</taxon>
    </lineage>
</organism>
<keyword evidence="2" id="KW-1185">Reference proteome</keyword>
<protein>
    <submittedName>
        <fullName evidence="1">GL19815</fullName>
    </submittedName>
</protein>